<dbReference type="AlphaFoldDB" id="A0A1S1MLT7"/>
<evidence type="ECO:0000313" key="2">
    <source>
        <dbReference type="EMBL" id="OHU88947.1"/>
    </source>
</evidence>
<keyword evidence="1" id="KW-0175">Coiled coil</keyword>
<reference evidence="2 3" key="1">
    <citation type="submission" date="2016-09" db="EMBL/GenBank/DDBJ databases">
        <title>Pseudoalteromonas amylolytica sp. nov., isolated from the surface seawater.</title>
        <authorList>
            <person name="Wu Y.-H."/>
            <person name="Cheng H."/>
            <person name="Jin X.-B."/>
            <person name="Wang C.-S."/>
            <person name="Xu X.-W."/>
        </authorList>
    </citation>
    <scope>NUCLEOTIDE SEQUENCE [LARGE SCALE GENOMIC DNA]</scope>
    <source>
        <strain evidence="2 3">JW1</strain>
    </source>
</reference>
<feature type="coiled-coil region" evidence="1">
    <location>
        <begin position="639"/>
        <end position="666"/>
    </location>
</feature>
<evidence type="ECO:0008006" key="4">
    <source>
        <dbReference type="Google" id="ProtNLM"/>
    </source>
</evidence>
<dbReference type="EMBL" id="MKJU01000030">
    <property type="protein sequence ID" value="OHU88947.1"/>
    <property type="molecule type" value="Genomic_DNA"/>
</dbReference>
<proteinExistence type="predicted"/>
<name>A0A1S1MLT7_9GAMM</name>
<organism evidence="2 3">
    <name type="scientific">Pseudoalteromonas amylolytica</name>
    <dbReference type="NCBI Taxonomy" id="1859457"/>
    <lineage>
        <taxon>Bacteria</taxon>
        <taxon>Pseudomonadati</taxon>
        <taxon>Pseudomonadota</taxon>
        <taxon>Gammaproteobacteria</taxon>
        <taxon>Alteromonadales</taxon>
        <taxon>Pseudoalteromonadaceae</taxon>
        <taxon>Pseudoalteromonas</taxon>
    </lineage>
</organism>
<protein>
    <recommendedName>
        <fullName evidence="4">DUF349 domain-containing protein</fullName>
    </recommendedName>
</protein>
<dbReference type="Proteomes" id="UP000179786">
    <property type="component" value="Unassembled WGS sequence"/>
</dbReference>
<keyword evidence="3" id="KW-1185">Reference proteome</keyword>
<dbReference type="Pfam" id="PF03993">
    <property type="entry name" value="DUF349"/>
    <property type="match status" value="2"/>
</dbReference>
<dbReference type="InterPro" id="IPR007139">
    <property type="entry name" value="DUF349"/>
</dbReference>
<gene>
    <name evidence="2" type="ORF">BET10_19250</name>
</gene>
<dbReference type="OrthoDB" id="5523335at2"/>
<accession>A0A1S1MLT7</accession>
<sequence>MIFKHLFTPKWKHPKTAVRLAAVDKLDTGKDAEVLQTLALQDSSTEIRKKALHKVNDLVLWWQAYKQDQSLKELAEQQISSAVLNKNDALSDDIRSEYIDKYAPTKLLEKLAFSEGEIQFRVKLLKRLANAKLIERAFKEGCEAVQVALLPLTEQYQLDKAVLKSAQGEAKTAIEQRIEQQRLAKEMPQQVEQQTKMVLAKLNALRDKFDYQQVNEQAKALLSEWQEIELKWLDDEAIKAVDKKFTSINKKLEQHIAKQKAEFEAEQAKIQAEQAKANEIKSSIAAIDAFAQQLAKAISELDEQQSKSLDEQLTQLSSMLAQSQFADCKELVEQRKRIETFAQQLTQIPELIAASKQIKTALEALEAIKPTDEKELLDKRVAEQKSAYDECKAILRQLPDDLQKQASEQLQALSKQFKQGIAPLLDEQQNHLKQARRKGKDVQRLIEQGRFNVAFGVFNGFLEHYQQLTENNQQSIEKLYTGLNESLQEVRDWQKYAATPKRGELLTQVDEMLAQTDVDPKKRAEEVKLLRIRWNELGRVDTDEEKAQAQQFDEKIELLFAPCREFFAQQEQQREEAKQARVQIIEQMKVLEAQQADADNFDWRQFESQFNRLAKQWRTAGSVDGSVYKALNGDYRAVYSSVNERLKSYHQANARLKQQLVEQAQQQLESEDLADACEQLKALQKQWQNIGFAGSKQEHTLWQTFRKHNDAVFSKHSEQFELQKQQQSEHEVEQQAQLDAYASKLHEAESVEELAKLAAEVSALDLVPSLRKLKAALLDKIAQLQQQLKAKQDKQKYVELINAIEAGESLPTTWQQPKGTTELVPAQLMLRLEILADVESPQEMKKQRMVEQVAMLDAKLQGEEVSFEVCLAHYLSAAQSELDTERLLRVLKK</sequence>
<feature type="coiled-coil region" evidence="1">
    <location>
        <begin position="767"/>
        <end position="794"/>
    </location>
</feature>
<comment type="caution">
    <text evidence="2">The sequence shown here is derived from an EMBL/GenBank/DDBJ whole genome shotgun (WGS) entry which is preliminary data.</text>
</comment>
<feature type="coiled-coil region" evidence="1">
    <location>
        <begin position="567"/>
        <end position="594"/>
    </location>
</feature>
<dbReference type="STRING" id="1859457.BET10_19250"/>
<feature type="coiled-coil region" evidence="1">
    <location>
        <begin position="211"/>
        <end position="307"/>
    </location>
</feature>
<evidence type="ECO:0000313" key="3">
    <source>
        <dbReference type="Proteomes" id="UP000179786"/>
    </source>
</evidence>
<dbReference type="RefSeq" id="WP_070986861.1">
    <property type="nucleotide sequence ID" value="NZ_MKJU01000030.1"/>
</dbReference>
<evidence type="ECO:0000256" key="1">
    <source>
        <dbReference type="SAM" id="Coils"/>
    </source>
</evidence>